<feature type="region of interest" description="Disordered" evidence="1">
    <location>
        <begin position="13"/>
        <end position="37"/>
    </location>
</feature>
<evidence type="ECO:0000256" key="1">
    <source>
        <dbReference type="SAM" id="MobiDB-lite"/>
    </source>
</evidence>
<protein>
    <submittedName>
        <fullName evidence="2">Uncharacterized protein</fullName>
    </submittedName>
</protein>
<name>A0A232F8S7_9HYME</name>
<dbReference type="Proteomes" id="UP000215335">
    <property type="component" value="Unassembled WGS sequence"/>
</dbReference>
<dbReference type="AlphaFoldDB" id="A0A232F8S7"/>
<reference evidence="2 3" key="1">
    <citation type="journal article" date="2017" name="Curr. Biol.">
        <title>The Evolution of Venom by Co-option of Single-Copy Genes.</title>
        <authorList>
            <person name="Martinson E.O."/>
            <person name="Mrinalini"/>
            <person name="Kelkar Y.D."/>
            <person name="Chang C.H."/>
            <person name="Werren J.H."/>
        </authorList>
    </citation>
    <scope>NUCLEOTIDE SEQUENCE [LARGE SCALE GENOMIC DNA]</scope>
    <source>
        <strain evidence="2 3">Alberta</strain>
        <tissue evidence="2">Whole body</tissue>
    </source>
</reference>
<organism evidence="2 3">
    <name type="scientific">Trichomalopsis sarcophagae</name>
    <dbReference type="NCBI Taxonomy" id="543379"/>
    <lineage>
        <taxon>Eukaryota</taxon>
        <taxon>Metazoa</taxon>
        <taxon>Ecdysozoa</taxon>
        <taxon>Arthropoda</taxon>
        <taxon>Hexapoda</taxon>
        <taxon>Insecta</taxon>
        <taxon>Pterygota</taxon>
        <taxon>Neoptera</taxon>
        <taxon>Endopterygota</taxon>
        <taxon>Hymenoptera</taxon>
        <taxon>Apocrita</taxon>
        <taxon>Proctotrupomorpha</taxon>
        <taxon>Chalcidoidea</taxon>
        <taxon>Pteromalidae</taxon>
        <taxon>Pteromalinae</taxon>
        <taxon>Trichomalopsis</taxon>
    </lineage>
</organism>
<dbReference type="EMBL" id="NNAY01000680">
    <property type="protein sequence ID" value="OXU27012.1"/>
    <property type="molecule type" value="Genomic_DNA"/>
</dbReference>
<gene>
    <name evidence="2" type="ORF">TSAR_013629</name>
</gene>
<evidence type="ECO:0000313" key="2">
    <source>
        <dbReference type="EMBL" id="OXU27012.1"/>
    </source>
</evidence>
<keyword evidence="3" id="KW-1185">Reference proteome</keyword>
<proteinExistence type="predicted"/>
<accession>A0A232F8S7</accession>
<evidence type="ECO:0000313" key="3">
    <source>
        <dbReference type="Proteomes" id="UP000215335"/>
    </source>
</evidence>
<sequence>MCKTRIKTHYYEHINDTAEPTASNETRSETESAPPLFGRNRFSERLCKPIYRPLCDRSNHAVFDDSTSRCTESGVVIQLKLCVPAEQQ</sequence>
<comment type="caution">
    <text evidence="2">The sequence shown here is derived from an EMBL/GenBank/DDBJ whole genome shotgun (WGS) entry which is preliminary data.</text>
</comment>